<feature type="domain" description="Polymerase nucleotidyl transferase" evidence="1">
    <location>
        <begin position="7"/>
        <end position="86"/>
    </location>
</feature>
<gene>
    <name evidence="2" type="ORF">CEE37_10090</name>
</gene>
<dbReference type="Pfam" id="PF01909">
    <property type="entry name" value="NTP_transf_2"/>
    <property type="match status" value="1"/>
</dbReference>
<dbReference type="GO" id="GO:0016779">
    <property type="term" value="F:nucleotidyltransferase activity"/>
    <property type="evidence" value="ECO:0007669"/>
    <property type="project" value="InterPro"/>
</dbReference>
<sequence>MVPFTKIKQLADQIVHQFQPERVLLFGSYAYGTPGPDSDVDLLVVLPFEGKNFRKSLEILIAVNPQFGVDLIARRPEDTRWRYEQGDPLIREAIDKGKVLYERPA</sequence>
<reference evidence="2 3" key="1">
    <citation type="submission" date="2017-06" db="EMBL/GenBank/DDBJ databases">
        <title>Novel microbial phyla capable of carbon fixation and sulfur reduction in deep-sea sediments.</title>
        <authorList>
            <person name="Huang J."/>
            <person name="Baker B."/>
            <person name="Wang Y."/>
        </authorList>
    </citation>
    <scope>NUCLEOTIDE SEQUENCE [LARGE SCALE GENOMIC DNA]</scope>
    <source>
        <strain evidence="2">B3_LCP</strain>
    </source>
</reference>
<evidence type="ECO:0000313" key="2">
    <source>
        <dbReference type="EMBL" id="TKJ40078.1"/>
    </source>
</evidence>
<dbReference type="AlphaFoldDB" id="A0A532UYT6"/>
<evidence type="ECO:0000313" key="3">
    <source>
        <dbReference type="Proteomes" id="UP000319619"/>
    </source>
</evidence>
<comment type="caution">
    <text evidence="2">The sequence shown here is derived from an EMBL/GenBank/DDBJ whole genome shotgun (WGS) entry which is preliminary data.</text>
</comment>
<dbReference type="CDD" id="cd05403">
    <property type="entry name" value="NT_KNTase_like"/>
    <property type="match status" value="1"/>
</dbReference>
<dbReference type="Gene3D" id="3.30.460.10">
    <property type="entry name" value="Beta Polymerase, domain 2"/>
    <property type="match status" value="1"/>
</dbReference>
<dbReference type="InterPro" id="IPR002934">
    <property type="entry name" value="Polymerase_NTP_transf_dom"/>
</dbReference>
<name>A0A532UYT6_UNCL8</name>
<dbReference type="EMBL" id="NJBN01000006">
    <property type="protein sequence ID" value="TKJ40078.1"/>
    <property type="molecule type" value="Genomic_DNA"/>
</dbReference>
<evidence type="ECO:0000259" key="1">
    <source>
        <dbReference type="Pfam" id="PF01909"/>
    </source>
</evidence>
<proteinExistence type="predicted"/>
<organism evidence="2 3">
    <name type="scientific">candidate division LCP-89 bacterium B3_LCP</name>
    <dbReference type="NCBI Taxonomy" id="2012998"/>
    <lineage>
        <taxon>Bacteria</taxon>
        <taxon>Pseudomonadati</taxon>
        <taxon>Bacteria division LCP-89</taxon>
    </lineage>
</organism>
<dbReference type="Proteomes" id="UP000319619">
    <property type="component" value="Unassembled WGS sequence"/>
</dbReference>
<protein>
    <recommendedName>
        <fullName evidence="1">Polymerase nucleotidyl transferase domain-containing protein</fullName>
    </recommendedName>
</protein>
<dbReference type="InterPro" id="IPR043519">
    <property type="entry name" value="NT_sf"/>
</dbReference>
<accession>A0A532UYT6</accession>
<dbReference type="SUPFAM" id="SSF81301">
    <property type="entry name" value="Nucleotidyltransferase"/>
    <property type="match status" value="1"/>
</dbReference>